<dbReference type="InterPro" id="IPR036396">
    <property type="entry name" value="Cyt_P450_sf"/>
</dbReference>
<dbReference type="PRINTS" id="PR00463">
    <property type="entry name" value="EP450I"/>
</dbReference>
<dbReference type="CDD" id="cd11072">
    <property type="entry name" value="CYP71-like"/>
    <property type="match status" value="1"/>
</dbReference>
<dbReference type="STRING" id="337451.A0A3S3Q5Z0"/>
<keyword evidence="4" id="KW-0349">Heme</keyword>
<dbReference type="FunFam" id="1.10.630.10:FF:000011">
    <property type="entry name" value="Cytochrome P450 83B1"/>
    <property type="match status" value="2"/>
</dbReference>
<evidence type="ECO:0000256" key="2">
    <source>
        <dbReference type="ARBA" id="ARBA00022723"/>
    </source>
</evidence>
<dbReference type="GO" id="GO:0004497">
    <property type="term" value="F:monooxygenase activity"/>
    <property type="evidence" value="ECO:0007669"/>
    <property type="project" value="InterPro"/>
</dbReference>
<accession>A0A3S3Q5Z0</accession>
<dbReference type="InterPro" id="IPR017972">
    <property type="entry name" value="Cyt_P450_CS"/>
</dbReference>
<comment type="similarity">
    <text evidence="1">Belongs to the cytochrome P450 family.</text>
</comment>
<name>A0A3S3Q5Z0_9MAGN</name>
<sequence>MFCISSLFLALLLSTILFFFHKQRKQPNLPPSPYKLPILGNLHQLGSSPHRSLHALSQKHGPLMLLHMGLSPTLIVSSRGAAEEIMKTHDLIFSSRPSSFMAQKLLYGKDVAFAPYDEYWRQARKICIVELLSTKRVEAYRTVREDEIMNMTKKISSSSSDQLGLVNLSELLVSLTNDIVCRVAFGKKYSQREGEDGGTGNGSRFKRLFGEFTELLGSFYVGDFIPSLAWIGRLSGLVERAEKNSREWDDLLEGIIKDHEDGKRENVDRNVKDFVDVLLRVQKDPSFGLPFTKDHIKAVILDMFAAGTDTTYTAIEWIMAELLRNPKVMKEVQEEVRGIAEGKSMVTEDMLHQMNYLKSVIKETMRLHPPIPLLVPRESTKSSKIYEYDIPAKTRVMVNAWAIGRDSNSWEDPDKFQPDRFMDGGNKSHVDFRGHDFELIPFGAGRRICPGIHFAISTIQCALANLLYKFDWKMPDGVDIDMDEGHGLTIHKKTPLILFLALYLQQEDRMMFSITSLFLALLISTILFFFHKQRKQPNLPPSPFKLPILGNLHQLGSSPHRSLRALSQEHGPLMLLHMGLTPTLVVSSRDAAEEIMKTHDLIFSSRPSSLMAHKLLYGNKDLALAPYSEYWRQAKKMFTVELLSQKRVESFRTVREEEIMNMMEKISSFFSSQLGLVNLSELLVALNNDIICRVAFGKKYSQREGENGGSGNESSRIKKLIEELSELMGSFYVGDFIPSLAWIGRLSGLVERAEKTSREWDDLLEGIIKDHEDGKIETVDGTVKDFLDVLLYVKEDASFGVPLTKDHVKALVLDIFAAGTDTTYATIEWIMAELLRNPKAMKKVQEEVRGIAVGKSIVTEDMLHQMNYLKSAIKETLRLHPPLPLLLPRESTKSSKIYEYDIPAKSRVIVNAWAIGRDPKS</sequence>
<keyword evidence="8" id="KW-1185">Reference proteome</keyword>
<dbReference type="Gene3D" id="1.10.630.10">
    <property type="entry name" value="Cytochrome P450"/>
    <property type="match status" value="2"/>
</dbReference>
<dbReference type="GO" id="GO:0016705">
    <property type="term" value="F:oxidoreductase activity, acting on paired donors, with incorporation or reduction of molecular oxygen"/>
    <property type="evidence" value="ECO:0007669"/>
    <property type="project" value="InterPro"/>
</dbReference>
<dbReference type="Pfam" id="PF00067">
    <property type="entry name" value="p450"/>
    <property type="match status" value="2"/>
</dbReference>
<feature type="transmembrane region" description="Helical" evidence="5">
    <location>
        <begin position="510"/>
        <end position="530"/>
    </location>
</feature>
<evidence type="ECO:0000256" key="3">
    <source>
        <dbReference type="ARBA" id="ARBA00023004"/>
    </source>
</evidence>
<keyword evidence="5" id="KW-0472">Membrane</keyword>
<dbReference type="GO" id="GO:0005506">
    <property type="term" value="F:iron ion binding"/>
    <property type="evidence" value="ECO:0007669"/>
    <property type="project" value="InterPro"/>
</dbReference>
<organism evidence="7 8">
    <name type="scientific">Cinnamomum micranthum f. kanehirae</name>
    <dbReference type="NCBI Taxonomy" id="337451"/>
    <lineage>
        <taxon>Eukaryota</taxon>
        <taxon>Viridiplantae</taxon>
        <taxon>Streptophyta</taxon>
        <taxon>Embryophyta</taxon>
        <taxon>Tracheophyta</taxon>
        <taxon>Spermatophyta</taxon>
        <taxon>Magnoliopsida</taxon>
        <taxon>Magnoliidae</taxon>
        <taxon>Laurales</taxon>
        <taxon>Lauraceae</taxon>
        <taxon>Cinnamomum</taxon>
    </lineage>
</organism>
<protein>
    <submittedName>
        <fullName evidence="7">Cytochrome P450</fullName>
    </submittedName>
</protein>
<evidence type="ECO:0000256" key="6">
    <source>
        <dbReference type="SAM" id="SignalP"/>
    </source>
</evidence>
<evidence type="ECO:0000313" key="8">
    <source>
        <dbReference type="Proteomes" id="UP000283530"/>
    </source>
</evidence>
<dbReference type="PRINTS" id="PR00385">
    <property type="entry name" value="P450"/>
</dbReference>
<keyword evidence="6" id="KW-0732">Signal</keyword>
<evidence type="ECO:0000313" key="7">
    <source>
        <dbReference type="EMBL" id="RWR79337.1"/>
    </source>
</evidence>
<evidence type="ECO:0000256" key="5">
    <source>
        <dbReference type="SAM" id="Phobius"/>
    </source>
</evidence>
<comment type="cofactor">
    <cofactor evidence="4">
        <name>heme</name>
        <dbReference type="ChEBI" id="CHEBI:30413"/>
    </cofactor>
</comment>
<dbReference type="Proteomes" id="UP000283530">
    <property type="component" value="Unassembled WGS sequence"/>
</dbReference>
<dbReference type="SUPFAM" id="SSF48264">
    <property type="entry name" value="Cytochrome P450"/>
    <property type="match status" value="2"/>
</dbReference>
<dbReference type="PROSITE" id="PS00086">
    <property type="entry name" value="CYTOCHROME_P450"/>
    <property type="match status" value="1"/>
</dbReference>
<evidence type="ECO:0000256" key="1">
    <source>
        <dbReference type="ARBA" id="ARBA00010617"/>
    </source>
</evidence>
<comment type="caution">
    <text evidence="7">The sequence shown here is derived from an EMBL/GenBank/DDBJ whole genome shotgun (WGS) entry which is preliminary data.</text>
</comment>
<keyword evidence="3 4" id="KW-0408">Iron</keyword>
<dbReference type="InterPro" id="IPR001128">
    <property type="entry name" value="Cyt_P450"/>
</dbReference>
<reference evidence="7 8" key="1">
    <citation type="journal article" date="2019" name="Nat. Plants">
        <title>Stout camphor tree genome fills gaps in understanding of flowering plant genome evolution.</title>
        <authorList>
            <person name="Chaw S.M."/>
            <person name="Liu Y.C."/>
            <person name="Wu Y.W."/>
            <person name="Wang H.Y."/>
            <person name="Lin C.I."/>
            <person name="Wu C.S."/>
            <person name="Ke H.M."/>
            <person name="Chang L.Y."/>
            <person name="Hsu C.Y."/>
            <person name="Yang H.T."/>
            <person name="Sudianto E."/>
            <person name="Hsu M.H."/>
            <person name="Wu K.P."/>
            <person name="Wang L.N."/>
            <person name="Leebens-Mack J.H."/>
            <person name="Tsai I.J."/>
        </authorList>
    </citation>
    <scope>NUCLEOTIDE SEQUENCE [LARGE SCALE GENOMIC DNA]</scope>
    <source>
        <strain evidence="8">cv. Chaw 1501</strain>
        <tissue evidence="7">Young leaves</tissue>
    </source>
</reference>
<dbReference type="EMBL" id="QPKB01000003">
    <property type="protein sequence ID" value="RWR79337.1"/>
    <property type="molecule type" value="Genomic_DNA"/>
</dbReference>
<dbReference type="OrthoDB" id="1470350at2759"/>
<dbReference type="AlphaFoldDB" id="A0A3S3Q5Z0"/>
<dbReference type="GO" id="GO:0020037">
    <property type="term" value="F:heme binding"/>
    <property type="evidence" value="ECO:0007669"/>
    <property type="project" value="InterPro"/>
</dbReference>
<keyword evidence="5" id="KW-1133">Transmembrane helix</keyword>
<feature type="binding site" description="axial binding residue" evidence="4">
    <location>
        <position position="449"/>
    </location>
    <ligand>
        <name>heme</name>
        <dbReference type="ChEBI" id="CHEBI:30413"/>
    </ligand>
    <ligandPart>
        <name>Fe</name>
        <dbReference type="ChEBI" id="CHEBI:18248"/>
    </ligandPart>
</feature>
<feature type="chain" id="PRO_5018598766" evidence="6">
    <location>
        <begin position="19"/>
        <end position="921"/>
    </location>
</feature>
<dbReference type="PANTHER" id="PTHR47955">
    <property type="entry name" value="CYTOCHROME P450 FAMILY 71 PROTEIN"/>
    <property type="match status" value="1"/>
</dbReference>
<feature type="signal peptide" evidence="6">
    <location>
        <begin position="1"/>
        <end position="18"/>
    </location>
</feature>
<dbReference type="PANTHER" id="PTHR47955:SF15">
    <property type="entry name" value="CYTOCHROME P450 71A2-LIKE"/>
    <property type="match status" value="1"/>
</dbReference>
<proteinExistence type="inferred from homology"/>
<keyword evidence="2 4" id="KW-0479">Metal-binding</keyword>
<gene>
    <name evidence="7" type="ORF">CKAN_00790700</name>
</gene>
<evidence type="ECO:0000256" key="4">
    <source>
        <dbReference type="PIRSR" id="PIRSR602401-1"/>
    </source>
</evidence>
<dbReference type="InterPro" id="IPR002401">
    <property type="entry name" value="Cyt_P450_E_grp-I"/>
</dbReference>
<keyword evidence="5" id="KW-0812">Transmembrane</keyword>